<evidence type="ECO:0000313" key="4">
    <source>
        <dbReference type="EMBL" id="AVR43948.1"/>
    </source>
</evidence>
<gene>
    <name evidence="4" type="ORF">C7S20_00965</name>
</gene>
<keyword evidence="5" id="KW-1185">Reference proteome</keyword>
<dbReference type="InterPro" id="IPR018976">
    <property type="entry name" value="Imelysin-like"/>
</dbReference>
<dbReference type="Proteomes" id="UP000241507">
    <property type="component" value="Chromosome"/>
</dbReference>
<dbReference type="Gene3D" id="1.20.1420.20">
    <property type="entry name" value="M75 peptidase, HXXE motif"/>
    <property type="match status" value="1"/>
</dbReference>
<sequence>MKRITGILLVFTLVFAACSKDDEGGSINPNNFDRQGMLANWADNIIIPAFSNFKNSTQDLEDKTTAFTSDPSEANLAELRAAFETAYLDFQTVSMFEIGKAMEINFRHFLNTYPADASAIEANIAGDYDLTSVNAYDQQGFPALDYMINGLGETDAEIAAKYASEDYKTYLENLASRINSLTAEVNSSWQGDFRDQFVNNTSSSSTGSIDKFTNDYIMYFEKFIRSGKIGFPAGAFTGTPSPGNVEAYYSEDFSRALYIKALESVQDFFNGKHFGSSETGKSFSQYINYMQPAMETENLASQINAQFDAIISQAETLNESLAAQVQNDNSKMLAAFDELQKAVVLLKVDMIQVLYIGVDYVDSDGD</sequence>
<dbReference type="PROSITE" id="PS51257">
    <property type="entry name" value="PROKAR_LIPOPROTEIN"/>
    <property type="match status" value="1"/>
</dbReference>
<feature type="domain" description="Imelysin-like" evidence="3">
    <location>
        <begin position="46"/>
        <end position="340"/>
    </location>
</feature>
<proteinExistence type="predicted"/>
<dbReference type="InterPro" id="IPR038352">
    <property type="entry name" value="Imelysin_sf"/>
</dbReference>
<comment type="subcellular location">
    <subcellularLocation>
        <location evidence="1">Cell envelope</location>
    </subcellularLocation>
</comment>
<dbReference type="EMBL" id="CP028136">
    <property type="protein sequence ID" value="AVR43948.1"/>
    <property type="molecule type" value="Genomic_DNA"/>
</dbReference>
<dbReference type="GO" id="GO:0030313">
    <property type="term" value="C:cell envelope"/>
    <property type="evidence" value="ECO:0007669"/>
    <property type="project" value="UniProtKB-SubCell"/>
</dbReference>
<evidence type="ECO:0000259" key="3">
    <source>
        <dbReference type="Pfam" id="PF09375"/>
    </source>
</evidence>
<dbReference type="CDD" id="cd14659">
    <property type="entry name" value="Imelysin-like_IPPA"/>
    <property type="match status" value="1"/>
</dbReference>
<evidence type="ECO:0000256" key="2">
    <source>
        <dbReference type="ARBA" id="ARBA00022729"/>
    </source>
</evidence>
<dbReference type="Pfam" id="PF09375">
    <property type="entry name" value="Peptidase_M75"/>
    <property type="match status" value="1"/>
</dbReference>
<dbReference type="OrthoDB" id="650514at2"/>
<accession>A0A2R3Z129</accession>
<dbReference type="RefSeq" id="WP_107010733.1">
    <property type="nucleotide sequence ID" value="NZ_CP028136.1"/>
</dbReference>
<protein>
    <submittedName>
        <fullName evidence="4">Peptidase M75 superfamily protein</fullName>
    </submittedName>
</protein>
<evidence type="ECO:0000256" key="1">
    <source>
        <dbReference type="ARBA" id="ARBA00004196"/>
    </source>
</evidence>
<keyword evidence="2" id="KW-0732">Signal</keyword>
<dbReference type="InterPro" id="IPR034984">
    <property type="entry name" value="Imelysin-like_IPPA"/>
</dbReference>
<organism evidence="4 5">
    <name type="scientific">Christiangramia fulva</name>
    <dbReference type="NCBI Taxonomy" id="2126553"/>
    <lineage>
        <taxon>Bacteria</taxon>
        <taxon>Pseudomonadati</taxon>
        <taxon>Bacteroidota</taxon>
        <taxon>Flavobacteriia</taxon>
        <taxon>Flavobacteriales</taxon>
        <taxon>Flavobacteriaceae</taxon>
        <taxon>Christiangramia</taxon>
    </lineage>
</organism>
<evidence type="ECO:0000313" key="5">
    <source>
        <dbReference type="Proteomes" id="UP000241507"/>
    </source>
</evidence>
<name>A0A2R3Z129_9FLAO</name>
<dbReference type="KEGG" id="grs:C7S20_00965"/>
<dbReference type="AlphaFoldDB" id="A0A2R3Z129"/>
<reference evidence="5" key="1">
    <citation type="submission" date="2018-03" db="EMBL/GenBank/DDBJ databases">
        <title>Gramella fulva sp. nov., isolated from a dry surface of tidal flat.</title>
        <authorList>
            <person name="Hwang S.H."/>
            <person name="Hwang W.M."/>
            <person name="Kang K."/>
            <person name="Ahn T.-Y."/>
        </authorList>
    </citation>
    <scope>NUCLEOTIDE SEQUENCE [LARGE SCALE GENOMIC DNA]</scope>
    <source>
        <strain evidence="5">SH35</strain>
    </source>
</reference>